<evidence type="ECO:0000313" key="2">
    <source>
        <dbReference type="EMBL" id="OQE20291.1"/>
    </source>
</evidence>
<sequence length="417" mass="46581">MYKVFPSEFFNFEFLRVLGNASCLGAESGECLVARSQIKDGDPESWYSAWTEQAEKAISLGEEARASDDRVGAAWAYIRAANYYRASEFFLHCNPEDPRLLSAITKSVQAFDTGSQFIDGEVITVSIPYENGSSLPGRLFLPAVRKSSKLPLVVQMGGFDSTQEELYFYGPAGALPRGYAVLTFEGPGQGIVLRRDNLHLRPDWERVTGRVLDFVEYQLADKHGLDMNRIAVQGASLGGYLALRAAADPRVRACISCDGCYDLFDITRSRMPGWFINGWLSGWLSDGFFNGVVSFLSKTNFQLRWEFGHSQWAYGVNTPADVMRMMQRFTLKGDKGDEYLSQLKCSTLVTGAGDTFYFTPDLNAQRIFDRLGHLPDNRKQLWIGKGVDGGGLQAKIGSIALMHQKMFTWLDEQFGKP</sequence>
<keyword evidence="1" id="KW-0378">Hydrolase</keyword>
<protein>
    <recommendedName>
        <fullName evidence="4">AB hydrolase-1 domain-containing protein</fullName>
    </recommendedName>
</protein>
<keyword evidence="3" id="KW-1185">Reference proteome</keyword>
<name>A0A1V6T2C6_9EURO</name>
<comment type="caution">
    <text evidence="2">The sequence shown here is derived from an EMBL/GenBank/DDBJ whole genome shotgun (WGS) entry which is preliminary data.</text>
</comment>
<dbReference type="AlphaFoldDB" id="A0A1V6T2C6"/>
<dbReference type="SUPFAM" id="SSF53474">
    <property type="entry name" value="alpha/beta-Hydrolases"/>
    <property type="match status" value="1"/>
</dbReference>
<evidence type="ECO:0008006" key="4">
    <source>
        <dbReference type="Google" id="ProtNLM"/>
    </source>
</evidence>
<dbReference type="InterPro" id="IPR010520">
    <property type="entry name" value="FrsA-like"/>
</dbReference>
<dbReference type="Gene3D" id="3.40.50.1820">
    <property type="entry name" value="alpha/beta hydrolase"/>
    <property type="match status" value="1"/>
</dbReference>
<dbReference type="EMBL" id="MLKD01000013">
    <property type="protein sequence ID" value="OQE20291.1"/>
    <property type="molecule type" value="Genomic_DNA"/>
</dbReference>
<dbReference type="PANTHER" id="PTHR22946">
    <property type="entry name" value="DIENELACTONE HYDROLASE DOMAIN-CONTAINING PROTEIN-RELATED"/>
    <property type="match status" value="1"/>
</dbReference>
<evidence type="ECO:0000256" key="1">
    <source>
        <dbReference type="ARBA" id="ARBA00022801"/>
    </source>
</evidence>
<organism evidence="2 3">
    <name type="scientific">Penicillium steckii</name>
    <dbReference type="NCBI Taxonomy" id="303698"/>
    <lineage>
        <taxon>Eukaryota</taxon>
        <taxon>Fungi</taxon>
        <taxon>Dikarya</taxon>
        <taxon>Ascomycota</taxon>
        <taxon>Pezizomycotina</taxon>
        <taxon>Eurotiomycetes</taxon>
        <taxon>Eurotiomycetidae</taxon>
        <taxon>Eurotiales</taxon>
        <taxon>Aspergillaceae</taxon>
        <taxon>Penicillium</taxon>
    </lineage>
</organism>
<reference evidence="3" key="1">
    <citation type="journal article" date="2017" name="Nat. Microbiol.">
        <title>Global analysis of biosynthetic gene clusters reveals vast potential of secondary metabolite production in Penicillium species.</title>
        <authorList>
            <person name="Nielsen J.C."/>
            <person name="Grijseels S."/>
            <person name="Prigent S."/>
            <person name="Ji B."/>
            <person name="Dainat J."/>
            <person name="Nielsen K.F."/>
            <person name="Frisvad J.C."/>
            <person name="Workman M."/>
            <person name="Nielsen J."/>
        </authorList>
    </citation>
    <scope>NUCLEOTIDE SEQUENCE [LARGE SCALE GENOMIC DNA]</scope>
    <source>
        <strain evidence="3">IBT 24891</strain>
    </source>
</reference>
<dbReference type="Proteomes" id="UP000191285">
    <property type="component" value="Unassembled WGS sequence"/>
</dbReference>
<dbReference type="Gene3D" id="1.20.1440.110">
    <property type="entry name" value="acylaminoacyl peptidase"/>
    <property type="match status" value="1"/>
</dbReference>
<dbReference type="PANTHER" id="PTHR22946:SF13">
    <property type="entry name" value="ALPHA_BETA HYDROLASE PSOB"/>
    <property type="match status" value="1"/>
</dbReference>
<dbReference type="InterPro" id="IPR050261">
    <property type="entry name" value="FrsA_esterase"/>
</dbReference>
<accession>A0A1V6T2C6</accession>
<dbReference type="Pfam" id="PF06500">
    <property type="entry name" value="FrsA-like"/>
    <property type="match status" value="1"/>
</dbReference>
<dbReference type="InterPro" id="IPR029058">
    <property type="entry name" value="AB_hydrolase_fold"/>
</dbReference>
<dbReference type="GO" id="GO:0072330">
    <property type="term" value="P:monocarboxylic acid biosynthetic process"/>
    <property type="evidence" value="ECO:0007669"/>
    <property type="project" value="UniProtKB-ARBA"/>
</dbReference>
<dbReference type="GO" id="GO:0016787">
    <property type="term" value="F:hydrolase activity"/>
    <property type="evidence" value="ECO:0007669"/>
    <property type="project" value="UniProtKB-KW"/>
</dbReference>
<proteinExistence type="predicted"/>
<dbReference type="OrthoDB" id="249703at2759"/>
<evidence type="ECO:0000313" key="3">
    <source>
        <dbReference type="Proteomes" id="UP000191285"/>
    </source>
</evidence>
<gene>
    <name evidence="2" type="ORF">PENSTE_c013G06909</name>
</gene>
<dbReference type="GO" id="GO:0017000">
    <property type="term" value="P:antibiotic biosynthetic process"/>
    <property type="evidence" value="ECO:0007669"/>
    <property type="project" value="UniProtKB-ARBA"/>
</dbReference>